<evidence type="ECO:0000313" key="3">
    <source>
        <dbReference type="Proteomes" id="UP000237381"/>
    </source>
</evidence>
<keyword evidence="1" id="KW-0732">Signal</keyword>
<reference evidence="2 3" key="1">
    <citation type="submission" date="2018-01" db="EMBL/GenBank/DDBJ databases">
        <title>Genomic Encyclopedia of Type Strains, Phase III (KMG-III): the genomes of soil and plant-associated and newly described type strains.</title>
        <authorList>
            <person name="Whitman W."/>
        </authorList>
    </citation>
    <scope>NUCLEOTIDE SEQUENCE [LARGE SCALE GENOMIC DNA]</scope>
    <source>
        <strain evidence="2 3">JCM 18070</strain>
    </source>
</reference>
<dbReference type="Proteomes" id="UP000237381">
    <property type="component" value="Unassembled WGS sequence"/>
</dbReference>
<feature type="chain" id="PRO_5015484744" evidence="1">
    <location>
        <begin position="32"/>
        <end position="206"/>
    </location>
</feature>
<dbReference type="OrthoDB" id="9113660at2"/>
<gene>
    <name evidence="2" type="ORF">B0G62_102270</name>
</gene>
<accession>A0A2S4MIT9</accession>
<dbReference type="RefSeq" id="WP_103703213.1">
    <property type="nucleotide sequence ID" value="NZ_PQGA01000002.1"/>
</dbReference>
<dbReference type="EMBL" id="PQGA01000002">
    <property type="protein sequence ID" value="POR54662.1"/>
    <property type="molecule type" value="Genomic_DNA"/>
</dbReference>
<comment type="caution">
    <text evidence="2">The sequence shown here is derived from an EMBL/GenBank/DDBJ whole genome shotgun (WGS) entry which is preliminary data.</text>
</comment>
<evidence type="ECO:0000313" key="2">
    <source>
        <dbReference type="EMBL" id="POR54662.1"/>
    </source>
</evidence>
<proteinExistence type="predicted"/>
<sequence length="206" mass="21300">MRINDHSGYLLRVSAVLAALTSLTVCVPLYAQTASAPDAAASAPVGVLQTGEVQTVAHVVSVDAAANTVTLRGAQGRQVTVAVDPAVANVSKLAPGDQVNIVYKEALLLRADKVDTKGIRARVETTAETPASGGVTAAARAVQVVATVQKIDRAHRKVTLRGPTRTVVVGVPQDVPIEKLKVGDSIRADYVGATAVQVVRNGARVE</sequence>
<name>A0A2S4MIT9_9BURK</name>
<feature type="signal peptide" evidence="1">
    <location>
        <begin position="1"/>
        <end position="31"/>
    </location>
</feature>
<evidence type="ECO:0000256" key="1">
    <source>
        <dbReference type="SAM" id="SignalP"/>
    </source>
</evidence>
<dbReference type="AlphaFoldDB" id="A0A2S4MIT9"/>
<organism evidence="2 3">
    <name type="scientific">Paraburkholderia eburnea</name>
    <dbReference type="NCBI Taxonomy" id="1189126"/>
    <lineage>
        <taxon>Bacteria</taxon>
        <taxon>Pseudomonadati</taxon>
        <taxon>Pseudomonadota</taxon>
        <taxon>Betaproteobacteria</taxon>
        <taxon>Burkholderiales</taxon>
        <taxon>Burkholderiaceae</taxon>
        <taxon>Paraburkholderia</taxon>
    </lineage>
</organism>
<keyword evidence="3" id="KW-1185">Reference proteome</keyword>
<protein>
    <submittedName>
        <fullName evidence="2">Uncharacterized protein</fullName>
    </submittedName>
</protein>